<sequence length="339" mass="39145">MKVLMIGGNGNISWYCTQKAIEAGYEVWELNRGLTRRTRRAVQPEVSQLIGDIHCFDEAYRLVKDMSFDVVCDFICFNKEQAENDIRLFEGRTKQLIFISSEAVYMRKSSSIPFAENAEQYNESVPDSYIAGKIQAEHVFQMAYETRNFPVTIVRPGYTYDVIVPAPIGHNCFTAPSKYLSGYPLLMPGDGTNLWSPLHSQDFASAFIRLMGNPEAIGEAFHITNDTLITWNELAEQLLAALGVQDRQIIHIPYDEALRINTFHSNIIRQQHMWHYVFDNSKIKTIAQGWKAKISFAEGIKETIDWLFLDESHRRFNPKYDADLDKLYEKYWTRRGDGR</sequence>
<proteinExistence type="inferred from homology"/>
<dbReference type="RefSeq" id="WP_058491181.1">
    <property type="nucleotide sequence ID" value="NZ_LOCK01000017.1"/>
</dbReference>
<comment type="similarity">
    <text evidence="1">Belongs to the NAD(P)-dependent epimerase/dehydratase family.</text>
</comment>
<dbReference type="Pfam" id="PF01370">
    <property type="entry name" value="Epimerase"/>
    <property type="match status" value="1"/>
</dbReference>
<dbReference type="InterPro" id="IPR001509">
    <property type="entry name" value="Epimerase_deHydtase"/>
</dbReference>
<dbReference type="InterPro" id="IPR036291">
    <property type="entry name" value="NAD(P)-bd_dom_sf"/>
</dbReference>
<dbReference type="AlphaFoldDB" id="A0A0W1JK42"/>
<organism evidence="3 4">
    <name type="scientific">Desulfitobacterium hafniense</name>
    <name type="common">Desulfitobacterium frappieri</name>
    <dbReference type="NCBI Taxonomy" id="49338"/>
    <lineage>
        <taxon>Bacteria</taxon>
        <taxon>Bacillati</taxon>
        <taxon>Bacillota</taxon>
        <taxon>Clostridia</taxon>
        <taxon>Eubacteriales</taxon>
        <taxon>Desulfitobacteriaceae</taxon>
        <taxon>Desulfitobacterium</taxon>
    </lineage>
</organism>
<dbReference type="Gene3D" id="3.40.50.720">
    <property type="entry name" value="NAD(P)-binding Rossmann-like Domain"/>
    <property type="match status" value="1"/>
</dbReference>
<evidence type="ECO:0000313" key="3">
    <source>
        <dbReference type="EMBL" id="KTE92011.1"/>
    </source>
</evidence>
<evidence type="ECO:0000256" key="1">
    <source>
        <dbReference type="ARBA" id="ARBA00007637"/>
    </source>
</evidence>
<accession>A0A0W1JK42</accession>
<evidence type="ECO:0000313" key="4">
    <source>
        <dbReference type="Proteomes" id="UP000054623"/>
    </source>
</evidence>
<dbReference type="OrthoDB" id="9776016at2"/>
<evidence type="ECO:0000259" key="2">
    <source>
        <dbReference type="Pfam" id="PF01370"/>
    </source>
</evidence>
<gene>
    <name evidence="3" type="ORF">AT727_03490</name>
</gene>
<dbReference type="Proteomes" id="UP000054623">
    <property type="component" value="Unassembled WGS sequence"/>
</dbReference>
<dbReference type="SUPFAM" id="SSF51735">
    <property type="entry name" value="NAD(P)-binding Rossmann-fold domains"/>
    <property type="match status" value="1"/>
</dbReference>
<comment type="caution">
    <text evidence="3">The sequence shown here is derived from an EMBL/GenBank/DDBJ whole genome shotgun (WGS) entry which is preliminary data.</text>
</comment>
<dbReference type="PANTHER" id="PTHR43000">
    <property type="entry name" value="DTDP-D-GLUCOSE 4,6-DEHYDRATASE-RELATED"/>
    <property type="match status" value="1"/>
</dbReference>
<feature type="domain" description="NAD-dependent epimerase/dehydratase" evidence="2">
    <location>
        <begin position="3"/>
        <end position="221"/>
    </location>
</feature>
<reference evidence="3 4" key="1">
    <citation type="submission" date="2015-12" db="EMBL/GenBank/DDBJ databases">
        <title>Draft Genome Sequence of Desulfitobacterium hafniense Strain DH, a Sulfate-reducing Bacterium Isolated from Paddy Soils.</title>
        <authorList>
            <person name="Bao P."/>
            <person name="Zhang X."/>
            <person name="Li G."/>
        </authorList>
    </citation>
    <scope>NUCLEOTIDE SEQUENCE [LARGE SCALE GENOMIC DNA]</scope>
    <source>
        <strain evidence="3 4">DH</strain>
    </source>
</reference>
<dbReference type="EMBL" id="LOCK01000017">
    <property type="protein sequence ID" value="KTE92011.1"/>
    <property type="molecule type" value="Genomic_DNA"/>
</dbReference>
<protein>
    <submittedName>
        <fullName evidence="3">NAD-dependent dehydratase</fullName>
    </submittedName>
</protein>
<name>A0A0W1JK42_DESHA</name>